<accession>A0AAV9GCK2</accession>
<feature type="compositionally biased region" description="Basic residues" evidence="1">
    <location>
        <begin position="14"/>
        <end position="32"/>
    </location>
</feature>
<sequence>MHKGEPPPYSKAPKATRAKKPSAQKPLVHRLLARFGLYRGPPQTRPESHRDVLAPRISEAPAQRRTEATHTAPVEAELPKPKLEEISPESEPEPEDERALKQCRRCTRLFYHPISASDPYSLRMCGRRHPGQYRKLGDIINERGEGPMWAWEPHYSVSPMVWDCCLTESKAHNRSCSVEDRATWEDIDHGCVASALDHICRDEDVTLRSGRGTHADGMLWMDLKQHGDRNTRWGVW</sequence>
<reference evidence="2" key="1">
    <citation type="journal article" date="2023" name="Mol. Phylogenet. Evol.">
        <title>Genome-scale phylogeny and comparative genomics of the fungal order Sordariales.</title>
        <authorList>
            <person name="Hensen N."/>
            <person name="Bonometti L."/>
            <person name="Westerberg I."/>
            <person name="Brannstrom I.O."/>
            <person name="Guillou S."/>
            <person name="Cros-Aarteil S."/>
            <person name="Calhoun S."/>
            <person name="Haridas S."/>
            <person name="Kuo A."/>
            <person name="Mondo S."/>
            <person name="Pangilinan J."/>
            <person name="Riley R."/>
            <person name="LaButti K."/>
            <person name="Andreopoulos B."/>
            <person name="Lipzen A."/>
            <person name="Chen C."/>
            <person name="Yan M."/>
            <person name="Daum C."/>
            <person name="Ng V."/>
            <person name="Clum A."/>
            <person name="Steindorff A."/>
            <person name="Ohm R.A."/>
            <person name="Martin F."/>
            <person name="Silar P."/>
            <person name="Natvig D.O."/>
            <person name="Lalanne C."/>
            <person name="Gautier V."/>
            <person name="Ament-Velasquez S.L."/>
            <person name="Kruys A."/>
            <person name="Hutchinson M.I."/>
            <person name="Powell A.J."/>
            <person name="Barry K."/>
            <person name="Miller A.N."/>
            <person name="Grigoriev I.V."/>
            <person name="Debuchy R."/>
            <person name="Gladieux P."/>
            <person name="Hiltunen Thoren M."/>
            <person name="Johannesson H."/>
        </authorList>
    </citation>
    <scope>NUCLEOTIDE SEQUENCE</scope>
    <source>
        <strain evidence="2">PSN243</strain>
    </source>
</reference>
<feature type="region of interest" description="Disordered" evidence="1">
    <location>
        <begin position="1"/>
        <end position="98"/>
    </location>
</feature>
<evidence type="ECO:0000313" key="3">
    <source>
        <dbReference type="Proteomes" id="UP001321760"/>
    </source>
</evidence>
<proteinExistence type="predicted"/>
<reference evidence="2" key="2">
    <citation type="submission" date="2023-05" db="EMBL/GenBank/DDBJ databases">
        <authorList>
            <consortium name="Lawrence Berkeley National Laboratory"/>
            <person name="Steindorff A."/>
            <person name="Hensen N."/>
            <person name="Bonometti L."/>
            <person name="Westerberg I."/>
            <person name="Brannstrom I.O."/>
            <person name="Guillou S."/>
            <person name="Cros-Aarteil S."/>
            <person name="Calhoun S."/>
            <person name="Haridas S."/>
            <person name="Kuo A."/>
            <person name="Mondo S."/>
            <person name="Pangilinan J."/>
            <person name="Riley R."/>
            <person name="Labutti K."/>
            <person name="Andreopoulos B."/>
            <person name="Lipzen A."/>
            <person name="Chen C."/>
            <person name="Yanf M."/>
            <person name="Daum C."/>
            <person name="Ng V."/>
            <person name="Clum A."/>
            <person name="Ohm R."/>
            <person name="Martin F."/>
            <person name="Silar P."/>
            <person name="Natvig D."/>
            <person name="Lalanne C."/>
            <person name="Gautier V."/>
            <person name="Ament-Velasquez S.L."/>
            <person name="Kruys A."/>
            <person name="Hutchinson M.I."/>
            <person name="Powell A.J."/>
            <person name="Barry K."/>
            <person name="Miller A.N."/>
            <person name="Grigoriev I.V."/>
            <person name="Debuchy R."/>
            <person name="Gladieux P."/>
            <person name="Thoren M.H."/>
            <person name="Johannesson H."/>
        </authorList>
    </citation>
    <scope>NUCLEOTIDE SEQUENCE</scope>
    <source>
        <strain evidence="2">PSN243</strain>
    </source>
</reference>
<organism evidence="2 3">
    <name type="scientific">Podospora aff. communis PSN243</name>
    <dbReference type="NCBI Taxonomy" id="3040156"/>
    <lineage>
        <taxon>Eukaryota</taxon>
        <taxon>Fungi</taxon>
        <taxon>Dikarya</taxon>
        <taxon>Ascomycota</taxon>
        <taxon>Pezizomycotina</taxon>
        <taxon>Sordariomycetes</taxon>
        <taxon>Sordariomycetidae</taxon>
        <taxon>Sordariales</taxon>
        <taxon>Podosporaceae</taxon>
        <taxon>Podospora</taxon>
    </lineage>
</organism>
<feature type="compositionally biased region" description="Acidic residues" evidence="1">
    <location>
        <begin position="86"/>
        <end position="96"/>
    </location>
</feature>
<dbReference type="Proteomes" id="UP001321760">
    <property type="component" value="Unassembled WGS sequence"/>
</dbReference>
<name>A0AAV9GCK2_9PEZI</name>
<evidence type="ECO:0000256" key="1">
    <source>
        <dbReference type="SAM" id="MobiDB-lite"/>
    </source>
</evidence>
<comment type="caution">
    <text evidence="2">The sequence shown here is derived from an EMBL/GenBank/DDBJ whole genome shotgun (WGS) entry which is preliminary data.</text>
</comment>
<gene>
    <name evidence="2" type="ORF">QBC34DRAFT_169679</name>
</gene>
<dbReference type="EMBL" id="MU865971">
    <property type="protein sequence ID" value="KAK4444876.1"/>
    <property type="molecule type" value="Genomic_DNA"/>
</dbReference>
<evidence type="ECO:0000313" key="2">
    <source>
        <dbReference type="EMBL" id="KAK4444876.1"/>
    </source>
</evidence>
<protein>
    <submittedName>
        <fullName evidence="2">Uncharacterized protein</fullName>
    </submittedName>
</protein>
<dbReference type="AlphaFoldDB" id="A0AAV9GCK2"/>
<keyword evidence="3" id="KW-1185">Reference proteome</keyword>
<feature type="compositionally biased region" description="Pro residues" evidence="1">
    <location>
        <begin position="1"/>
        <end position="10"/>
    </location>
</feature>